<evidence type="ECO:0000313" key="2">
    <source>
        <dbReference type="EMBL" id="SMF32599.1"/>
    </source>
</evidence>
<evidence type="ECO:0008006" key="5">
    <source>
        <dbReference type="Google" id="ProtNLM"/>
    </source>
</evidence>
<reference evidence="4" key="1">
    <citation type="submission" date="2017-04" db="EMBL/GenBank/DDBJ databases">
        <authorList>
            <person name="Varghese N."/>
            <person name="Submissions S."/>
        </authorList>
    </citation>
    <scope>NUCLEOTIDE SEQUENCE [LARGE SCALE GENOMIC DNA]</scope>
    <source>
        <strain evidence="4">DSM 22618</strain>
    </source>
</reference>
<gene>
    <name evidence="1" type="ORF">SAMN02745746_02030</name>
    <name evidence="2" type="ORF">SAMN02745746_02578</name>
    <name evidence="3" type="ORF">SAMN02745746_03507</name>
</gene>
<dbReference type="EMBL" id="FXAG01000014">
    <property type="protein sequence ID" value="SMF32599.1"/>
    <property type="molecule type" value="Genomic_DNA"/>
</dbReference>
<name>A0A1Y6C3Y2_9NEIS</name>
<dbReference type="AlphaFoldDB" id="A0A1Y6C3Y2"/>
<evidence type="ECO:0000313" key="3">
    <source>
        <dbReference type="EMBL" id="SMF47645.1"/>
    </source>
</evidence>
<dbReference type="EMBL" id="FXAG01000009">
    <property type="protein sequence ID" value="SMF23253.1"/>
    <property type="molecule type" value="Genomic_DNA"/>
</dbReference>
<sequence>MLNCFNATRLLSESLERHLVIKERMALNMHTMMCSGCRNFGKQMQMLRLIAKTYAHKPDEGESEPSVPSQDV</sequence>
<organism evidence="2 4">
    <name type="scientific">Pseudogulbenkiania subflava DSM 22618</name>
    <dbReference type="NCBI Taxonomy" id="1123014"/>
    <lineage>
        <taxon>Bacteria</taxon>
        <taxon>Pseudomonadati</taxon>
        <taxon>Pseudomonadota</taxon>
        <taxon>Betaproteobacteria</taxon>
        <taxon>Neisseriales</taxon>
        <taxon>Chromobacteriaceae</taxon>
        <taxon>Pseudogulbenkiania</taxon>
    </lineage>
</organism>
<dbReference type="EMBL" id="FXAG01000024">
    <property type="protein sequence ID" value="SMF47645.1"/>
    <property type="molecule type" value="Genomic_DNA"/>
</dbReference>
<reference evidence="2" key="2">
    <citation type="submission" date="2017-04" db="EMBL/GenBank/DDBJ databases">
        <authorList>
            <person name="Afonso C.L."/>
            <person name="Miller P.J."/>
            <person name="Scott M.A."/>
            <person name="Spackman E."/>
            <person name="Goraichik I."/>
            <person name="Dimitrov K.M."/>
            <person name="Suarez D.L."/>
            <person name="Swayne D.E."/>
        </authorList>
    </citation>
    <scope>NUCLEOTIDE SEQUENCE [LARGE SCALE GENOMIC DNA]</scope>
    <source>
        <strain evidence="2">DSM 22618</strain>
    </source>
</reference>
<proteinExistence type="predicted"/>
<dbReference type="STRING" id="1123014.SAMN02745746_02030"/>
<evidence type="ECO:0000313" key="4">
    <source>
        <dbReference type="Proteomes" id="UP000192920"/>
    </source>
</evidence>
<protein>
    <recommendedName>
        <fullName evidence="5">Zinc-finger</fullName>
    </recommendedName>
</protein>
<keyword evidence="4" id="KW-1185">Reference proteome</keyword>
<evidence type="ECO:0000313" key="1">
    <source>
        <dbReference type="EMBL" id="SMF23253.1"/>
    </source>
</evidence>
<accession>A0A1Y6C3Y2</accession>
<dbReference type="Proteomes" id="UP000192920">
    <property type="component" value="Unassembled WGS sequence"/>
</dbReference>